<dbReference type="RefSeq" id="WP_272771556.1">
    <property type="nucleotide sequence ID" value="NZ_JAQQLE010000004.1"/>
</dbReference>
<dbReference type="InterPro" id="IPR046342">
    <property type="entry name" value="CBS_dom_sf"/>
</dbReference>
<dbReference type="SMART" id="SM00116">
    <property type="entry name" value="CBS"/>
    <property type="match status" value="2"/>
</dbReference>
<dbReference type="InterPro" id="IPR044751">
    <property type="entry name" value="Ion_transp-like_CBS"/>
</dbReference>
<keyword evidence="7 9" id="KW-0472">Membrane</keyword>
<dbReference type="Gene3D" id="3.30.465.10">
    <property type="match status" value="1"/>
</dbReference>
<protein>
    <submittedName>
        <fullName evidence="13">Hemolysin family protein</fullName>
    </submittedName>
</protein>
<feature type="transmembrane region" description="Helical" evidence="10">
    <location>
        <begin position="99"/>
        <end position="119"/>
    </location>
</feature>
<dbReference type="InterPro" id="IPR005170">
    <property type="entry name" value="Transptr-assoc_dom"/>
</dbReference>
<evidence type="ECO:0000256" key="10">
    <source>
        <dbReference type="SAM" id="Phobius"/>
    </source>
</evidence>
<feature type="domain" description="CBS" evidence="11">
    <location>
        <begin position="279"/>
        <end position="335"/>
    </location>
</feature>
<feature type="transmembrane region" description="Helical" evidence="10">
    <location>
        <begin position="55"/>
        <end position="79"/>
    </location>
</feature>
<evidence type="ECO:0000259" key="11">
    <source>
        <dbReference type="PROSITE" id="PS51371"/>
    </source>
</evidence>
<evidence type="ECO:0000256" key="6">
    <source>
        <dbReference type="ARBA" id="ARBA00023122"/>
    </source>
</evidence>
<sequence length="434" mass="48325">MDIFIILVLFFLNGIFAMAEIAIVSSRKVRLQQWAEEGHRGAIAALKLADEPTRFLSTIQIGITLIGILSGAFGEAAIADRLMPYFAAIPLLAEFARPLSLGITVLLITYFSLIIGELVPKRIGMQNPEVLATVLAPPMLLLARVTRPLVRFLSLSTETVLRVLGIKKPKEPSITEEEIKVLMEQGAEEGIFERAEQELVENIFSLDEKKVVSIMTQRKDIVALDIDDPLEDNLRIIKESVFTRYPVCKGGFENVLGMIQAKDLLHRLLDDKSVTLEGLVRPPLYVPEAISPMQLLEQFKRTRNHTALVVDEYGEIEGLVSINDVMEAIVGDLPTEASDSDEEIVQRDDGSWLVDGMMSLDDFKEHFDLDMIEGEETGDFQTVAGFVIFMLGRVPVTADRVEWGGFTFEVVDMDRTRVDKLLVTAPPPEVTPDA</sequence>
<evidence type="ECO:0000313" key="13">
    <source>
        <dbReference type="EMBL" id="MDC7713878.1"/>
    </source>
</evidence>
<dbReference type="PANTHER" id="PTHR43099">
    <property type="entry name" value="UPF0053 PROTEIN YRKA"/>
    <property type="match status" value="1"/>
</dbReference>
<dbReference type="InterPro" id="IPR000644">
    <property type="entry name" value="CBS_dom"/>
</dbReference>
<keyword evidence="5 9" id="KW-1133">Transmembrane helix</keyword>
<dbReference type="Pfam" id="PF03471">
    <property type="entry name" value="CorC_HlyC"/>
    <property type="match status" value="1"/>
</dbReference>
<comment type="subcellular location">
    <subcellularLocation>
        <location evidence="1">Cell membrane</location>
        <topology evidence="1">Multi-pass membrane protein</topology>
    </subcellularLocation>
</comment>
<proteinExistence type="predicted"/>
<dbReference type="SMART" id="SM01091">
    <property type="entry name" value="CorC_HlyC"/>
    <property type="match status" value="1"/>
</dbReference>
<dbReference type="CDD" id="cd04590">
    <property type="entry name" value="CBS_pair_CorC_HlyC_assoc"/>
    <property type="match status" value="1"/>
</dbReference>
<dbReference type="Proteomes" id="UP001222030">
    <property type="component" value="Unassembled WGS sequence"/>
</dbReference>
<evidence type="ECO:0000256" key="3">
    <source>
        <dbReference type="ARBA" id="ARBA00022692"/>
    </source>
</evidence>
<keyword evidence="6 8" id="KW-0129">CBS domain</keyword>
<feature type="transmembrane region" description="Helical" evidence="10">
    <location>
        <begin position="6"/>
        <end position="24"/>
    </location>
</feature>
<keyword evidence="3 9" id="KW-0812">Transmembrane</keyword>
<dbReference type="Pfam" id="PF00571">
    <property type="entry name" value="CBS"/>
    <property type="match status" value="2"/>
</dbReference>
<evidence type="ECO:0000256" key="1">
    <source>
        <dbReference type="ARBA" id="ARBA00004651"/>
    </source>
</evidence>
<keyword evidence="14" id="KW-1185">Reference proteome</keyword>
<feature type="domain" description="CNNM transmembrane" evidence="12">
    <location>
        <begin position="1"/>
        <end position="196"/>
    </location>
</feature>
<keyword evidence="4" id="KW-0677">Repeat</keyword>
<dbReference type="InterPro" id="IPR016169">
    <property type="entry name" value="FAD-bd_PCMH_sub2"/>
</dbReference>
<evidence type="ECO:0000256" key="5">
    <source>
        <dbReference type="ARBA" id="ARBA00022989"/>
    </source>
</evidence>
<dbReference type="PANTHER" id="PTHR43099:SF2">
    <property type="entry name" value="UPF0053 PROTEIN YRKA"/>
    <property type="match status" value="1"/>
</dbReference>
<name>A0ABT5IMX9_9NEIS</name>
<evidence type="ECO:0000256" key="4">
    <source>
        <dbReference type="ARBA" id="ARBA00022737"/>
    </source>
</evidence>
<dbReference type="Gene3D" id="3.10.580.10">
    <property type="entry name" value="CBS-domain"/>
    <property type="match status" value="1"/>
</dbReference>
<gene>
    <name evidence="13" type="ORF">PQU96_06990</name>
</gene>
<evidence type="ECO:0000313" key="14">
    <source>
        <dbReference type="Proteomes" id="UP001222030"/>
    </source>
</evidence>
<reference evidence="13 14" key="1">
    <citation type="submission" date="2023-01" db="EMBL/GenBank/DDBJ databases">
        <title>Novel species of the genus Vogesella isolated from rivers.</title>
        <authorList>
            <person name="Lu H."/>
        </authorList>
    </citation>
    <scope>NUCLEOTIDE SEQUENCE [LARGE SCALE GENOMIC DNA]</scope>
    <source>
        <strain evidence="13 14">LYT5W</strain>
    </source>
</reference>
<accession>A0ABT5IMX9</accession>
<organism evidence="13 14">
    <name type="scientific">Vogesella margarita</name>
    <dbReference type="NCBI Taxonomy" id="2984199"/>
    <lineage>
        <taxon>Bacteria</taxon>
        <taxon>Pseudomonadati</taxon>
        <taxon>Pseudomonadota</taxon>
        <taxon>Betaproteobacteria</taxon>
        <taxon>Neisseriales</taxon>
        <taxon>Chromobacteriaceae</taxon>
        <taxon>Vogesella</taxon>
    </lineage>
</organism>
<dbReference type="InterPro" id="IPR002550">
    <property type="entry name" value="CNNM"/>
</dbReference>
<dbReference type="Pfam" id="PF01595">
    <property type="entry name" value="CNNM"/>
    <property type="match status" value="1"/>
</dbReference>
<dbReference type="PROSITE" id="PS51371">
    <property type="entry name" value="CBS"/>
    <property type="match status" value="2"/>
</dbReference>
<evidence type="ECO:0000259" key="12">
    <source>
        <dbReference type="PROSITE" id="PS51846"/>
    </source>
</evidence>
<evidence type="ECO:0000256" key="2">
    <source>
        <dbReference type="ARBA" id="ARBA00022475"/>
    </source>
</evidence>
<dbReference type="EMBL" id="JAQQLE010000004">
    <property type="protein sequence ID" value="MDC7713878.1"/>
    <property type="molecule type" value="Genomic_DNA"/>
</dbReference>
<evidence type="ECO:0000256" key="8">
    <source>
        <dbReference type="PROSITE-ProRule" id="PRU00703"/>
    </source>
</evidence>
<dbReference type="InterPro" id="IPR051676">
    <property type="entry name" value="UPF0053_domain"/>
</dbReference>
<keyword evidence="2" id="KW-1003">Cell membrane</keyword>
<dbReference type="InterPro" id="IPR036318">
    <property type="entry name" value="FAD-bd_PCMH-like_sf"/>
</dbReference>
<dbReference type="SUPFAM" id="SSF54631">
    <property type="entry name" value="CBS-domain pair"/>
    <property type="match status" value="1"/>
</dbReference>
<feature type="domain" description="CBS" evidence="11">
    <location>
        <begin position="215"/>
        <end position="274"/>
    </location>
</feature>
<evidence type="ECO:0000256" key="9">
    <source>
        <dbReference type="PROSITE-ProRule" id="PRU01193"/>
    </source>
</evidence>
<evidence type="ECO:0000256" key="7">
    <source>
        <dbReference type="ARBA" id="ARBA00023136"/>
    </source>
</evidence>
<dbReference type="PROSITE" id="PS51846">
    <property type="entry name" value="CNNM"/>
    <property type="match status" value="1"/>
</dbReference>
<dbReference type="SUPFAM" id="SSF56176">
    <property type="entry name" value="FAD-binding/transporter-associated domain-like"/>
    <property type="match status" value="1"/>
</dbReference>
<comment type="caution">
    <text evidence="13">The sequence shown here is derived from an EMBL/GenBank/DDBJ whole genome shotgun (WGS) entry which is preliminary data.</text>
</comment>